<evidence type="ECO:0000256" key="1">
    <source>
        <dbReference type="SAM" id="MobiDB-lite"/>
    </source>
</evidence>
<keyword evidence="3" id="KW-1185">Reference proteome</keyword>
<feature type="compositionally biased region" description="Basic residues" evidence="1">
    <location>
        <begin position="1"/>
        <end position="11"/>
    </location>
</feature>
<gene>
    <name evidence="2" type="ORF">MRATA1EN1_LOCUS12011</name>
</gene>
<proteinExistence type="predicted"/>
<name>A0ABN8YTL9_RANTA</name>
<accession>A0ABN8YTL9</accession>
<evidence type="ECO:0000313" key="3">
    <source>
        <dbReference type="Proteomes" id="UP001176941"/>
    </source>
</evidence>
<dbReference type="Proteomes" id="UP001176941">
    <property type="component" value="Chromosome 21"/>
</dbReference>
<sequence length="133" mass="13951">MGREGHVRRRTVNPQARSPKQKTPFGSPDPSWGIATGTLAVTTRAPFCSGLGAPRVGRGRKWPVQPALPVPPPSSWWWGVRRGYSLHSQSSDAPPGPALAGIGVGGCLARLLDQGHPQEAHAGWSVTAHAGAV</sequence>
<evidence type="ECO:0000313" key="2">
    <source>
        <dbReference type="EMBL" id="CAI9163049.1"/>
    </source>
</evidence>
<feature type="region of interest" description="Disordered" evidence="1">
    <location>
        <begin position="1"/>
        <end position="33"/>
    </location>
</feature>
<organism evidence="2 3">
    <name type="scientific">Rangifer tarandus platyrhynchus</name>
    <name type="common">Svalbard reindeer</name>
    <dbReference type="NCBI Taxonomy" id="3082113"/>
    <lineage>
        <taxon>Eukaryota</taxon>
        <taxon>Metazoa</taxon>
        <taxon>Chordata</taxon>
        <taxon>Craniata</taxon>
        <taxon>Vertebrata</taxon>
        <taxon>Euteleostomi</taxon>
        <taxon>Mammalia</taxon>
        <taxon>Eutheria</taxon>
        <taxon>Laurasiatheria</taxon>
        <taxon>Artiodactyla</taxon>
        <taxon>Ruminantia</taxon>
        <taxon>Pecora</taxon>
        <taxon>Cervidae</taxon>
        <taxon>Odocoileinae</taxon>
        <taxon>Rangifer</taxon>
    </lineage>
</organism>
<protein>
    <submittedName>
        <fullName evidence="2">Uncharacterized protein</fullName>
    </submittedName>
</protein>
<dbReference type="EMBL" id="OX459957">
    <property type="protein sequence ID" value="CAI9163049.1"/>
    <property type="molecule type" value="Genomic_DNA"/>
</dbReference>
<reference evidence="2" key="1">
    <citation type="submission" date="2023-04" db="EMBL/GenBank/DDBJ databases">
        <authorList>
            <consortium name="ELIXIR-Norway"/>
        </authorList>
    </citation>
    <scope>NUCLEOTIDE SEQUENCE [LARGE SCALE GENOMIC DNA]</scope>
</reference>